<dbReference type="AlphaFoldDB" id="A0AA39CMA3"/>
<comment type="caution">
    <text evidence="2">The sequence shown here is derived from an EMBL/GenBank/DDBJ whole genome shotgun (WGS) entry which is preliminary data.</text>
</comment>
<proteinExistence type="predicted"/>
<keyword evidence="3" id="KW-1185">Reference proteome</keyword>
<gene>
    <name evidence="2" type="ORF">H2200_003434</name>
</gene>
<dbReference type="Proteomes" id="UP001172673">
    <property type="component" value="Unassembled WGS sequence"/>
</dbReference>
<protein>
    <submittedName>
        <fullName evidence="2">Uncharacterized protein</fullName>
    </submittedName>
</protein>
<reference evidence="2" key="1">
    <citation type="submission" date="2022-10" db="EMBL/GenBank/DDBJ databases">
        <title>Culturing micro-colonial fungi from biological soil crusts in the Mojave desert and describing Neophaeococcomyces mojavensis, and introducing the new genera and species Taxawa tesnikishii.</title>
        <authorList>
            <person name="Kurbessoian T."/>
            <person name="Stajich J.E."/>
        </authorList>
    </citation>
    <scope>NUCLEOTIDE SEQUENCE</scope>
    <source>
        <strain evidence="2">TK_41</strain>
    </source>
</reference>
<sequence>MHFKRLAVAFGLATSVLGGRPSGTSICDYYTTALLKDDTPANQYALLTVIVNTVVIGNYSACAVGGGLPGILAPATYGGEHVNLLPYFNGCLLSTNFNNVPSSVNFLDGGGAAPLMQNMPANSPNSNQFGLLTHLYQFFGVLLGCSGVGEMGFPYYMGDPSMARVHKYMALDSAEVGYFISQVGAAATCLGVSSADVSTVAGVLMQYFGYRCSPPITVVDGPQLDSICEACSCPYDPMAQCKLYDCNGCYPEPKPAPGCMSSGSYSSKT</sequence>
<evidence type="ECO:0000256" key="1">
    <source>
        <dbReference type="SAM" id="SignalP"/>
    </source>
</evidence>
<name>A0AA39CMA3_9EURO</name>
<evidence type="ECO:0000313" key="2">
    <source>
        <dbReference type="EMBL" id="KAJ9613492.1"/>
    </source>
</evidence>
<organism evidence="2 3">
    <name type="scientific">Cladophialophora chaetospira</name>
    <dbReference type="NCBI Taxonomy" id="386627"/>
    <lineage>
        <taxon>Eukaryota</taxon>
        <taxon>Fungi</taxon>
        <taxon>Dikarya</taxon>
        <taxon>Ascomycota</taxon>
        <taxon>Pezizomycotina</taxon>
        <taxon>Eurotiomycetes</taxon>
        <taxon>Chaetothyriomycetidae</taxon>
        <taxon>Chaetothyriales</taxon>
        <taxon>Herpotrichiellaceae</taxon>
        <taxon>Cladophialophora</taxon>
    </lineage>
</organism>
<keyword evidence="1" id="KW-0732">Signal</keyword>
<accession>A0AA39CMA3</accession>
<feature type="chain" id="PRO_5041388945" evidence="1">
    <location>
        <begin position="19"/>
        <end position="269"/>
    </location>
</feature>
<evidence type="ECO:0000313" key="3">
    <source>
        <dbReference type="Proteomes" id="UP001172673"/>
    </source>
</evidence>
<dbReference type="EMBL" id="JAPDRK010000004">
    <property type="protein sequence ID" value="KAJ9613492.1"/>
    <property type="molecule type" value="Genomic_DNA"/>
</dbReference>
<feature type="signal peptide" evidence="1">
    <location>
        <begin position="1"/>
        <end position="18"/>
    </location>
</feature>